<reference evidence="3" key="1">
    <citation type="journal article" date="2019" name="Int. J. Syst. Evol. Microbiol.">
        <title>The Global Catalogue of Microorganisms (GCM) 10K type strain sequencing project: providing services to taxonomists for standard genome sequencing and annotation.</title>
        <authorList>
            <consortium name="The Broad Institute Genomics Platform"/>
            <consortium name="The Broad Institute Genome Sequencing Center for Infectious Disease"/>
            <person name="Wu L."/>
            <person name="Ma J."/>
        </authorList>
    </citation>
    <scope>NUCLEOTIDE SEQUENCE [LARGE SCALE GENOMIC DNA]</scope>
    <source>
        <strain evidence="3">ZS-35-S2</strain>
    </source>
</reference>
<comment type="caution">
    <text evidence="2">The sequence shown here is derived from an EMBL/GenBank/DDBJ whole genome shotgun (WGS) entry which is preliminary data.</text>
</comment>
<name>A0ABW1KL94_9ACTN</name>
<protein>
    <submittedName>
        <fullName evidence="2">Helix-turn-helix domain-containing protein</fullName>
    </submittedName>
</protein>
<gene>
    <name evidence="2" type="ORF">ACFP2T_36310</name>
</gene>
<feature type="region of interest" description="Disordered" evidence="1">
    <location>
        <begin position="108"/>
        <end position="143"/>
    </location>
</feature>
<evidence type="ECO:0000256" key="1">
    <source>
        <dbReference type="SAM" id="MobiDB-lite"/>
    </source>
</evidence>
<dbReference type="RefSeq" id="WP_377430036.1">
    <property type="nucleotide sequence ID" value="NZ_JBHSPR010000048.1"/>
</dbReference>
<proteinExistence type="predicted"/>
<keyword evidence="3" id="KW-1185">Reference proteome</keyword>
<organism evidence="2 3">
    <name type="scientific">Plantactinospora solaniradicis</name>
    <dbReference type="NCBI Taxonomy" id="1723736"/>
    <lineage>
        <taxon>Bacteria</taxon>
        <taxon>Bacillati</taxon>
        <taxon>Actinomycetota</taxon>
        <taxon>Actinomycetes</taxon>
        <taxon>Micromonosporales</taxon>
        <taxon>Micromonosporaceae</taxon>
        <taxon>Plantactinospora</taxon>
    </lineage>
</organism>
<accession>A0ABW1KL94</accession>
<feature type="compositionally biased region" description="Polar residues" evidence="1">
    <location>
        <begin position="108"/>
        <end position="136"/>
    </location>
</feature>
<dbReference type="EMBL" id="JBHSPR010000048">
    <property type="protein sequence ID" value="MFC6021619.1"/>
    <property type="molecule type" value="Genomic_DNA"/>
</dbReference>
<dbReference type="InterPro" id="IPR009057">
    <property type="entry name" value="Homeodomain-like_sf"/>
</dbReference>
<evidence type="ECO:0000313" key="2">
    <source>
        <dbReference type="EMBL" id="MFC6021619.1"/>
    </source>
</evidence>
<dbReference type="SUPFAM" id="SSF46689">
    <property type="entry name" value="Homeodomain-like"/>
    <property type="match status" value="1"/>
</dbReference>
<sequence>MGDGRGPKLALLELTGVERDALETLTRRRSTAQALATRARIILACAQGLSNSEVSRLLGVSLPTVGTWRARFVVHRVDGLYDEPRPGRPRRVGDAEVERVIVEMLESTPRNATHWSSTRSRSSNDNCTATGSNSPRRTGHGWPPCCTRCREPH</sequence>
<dbReference type="Pfam" id="PF13551">
    <property type="entry name" value="HTH_29"/>
    <property type="match status" value="1"/>
</dbReference>
<evidence type="ECO:0000313" key="3">
    <source>
        <dbReference type="Proteomes" id="UP001596203"/>
    </source>
</evidence>
<dbReference type="Proteomes" id="UP001596203">
    <property type="component" value="Unassembled WGS sequence"/>
</dbReference>